<dbReference type="InterPro" id="IPR011650">
    <property type="entry name" value="Peptidase_M20_dimer"/>
</dbReference>
<dbReference type="Pfam" id="PF01546">
    <property type="entry name" value="Peptidase_M20"/>
    <property type="match status" value="1"/>
</dbReference>
<keyword evidence="4 11" id="KW-0031">Aminopeptidase</keyword>
<feature type="binding site" evidence="11 13">
    <location>
        <position position="173"/>
    </location>
    <ligand>
        <name>Zn(2+)</name>
        <dbReference type="ChEBI" id="CHEBI:29105"/>
        <label>2</label>
    </ligand>
</feature>
<evidence type="ECO:0000256" key="13">
    <source>
        <dbReference type="PIRSR" id="PIRSR037215-2"/>
    </source>
</evidence>
<keyword evidence="5 11" id="KW-0963">Cytoplasm</keyword>
<dbReference type="FunFam" id="3.30.70.360:FF:000002">
    <property type="entry name" value="Peptidase T"/>
    <property type="match status" value="1"/>
</dbReference>
<evidence type="ECO:0000256" key="5">
    <source>
        <dbReference type="ARBA" id="ARBA00022490"/>
    </source>
</evidence>
<dbReference type="InterPro" id="IPR010161">
    <property type="entry name" value="Peptidase_M20B"/>
</dbReference>
<name>A0A0C7NYP9_DEFTU</name>
<dbReference type="Gene3D" id="3.40.630.10">
    <property type="entry name" value="Zn peptidases"/>
    <property type="match status" value="1"/>
</dbReference>
<dbReference type="GO" id="GO:0008270">
    <property type="term" value="F:zinc ion binding"/>
    <property type="evidence" value="ECO:0007669"/>
    <property type="project" value="UniProtKB-UniRule"/>
</dbReference>
<keyword evidence="6 11" id="KW-0645">Protease</keyword>
<comment type="subcellular location">
    <subcellularLocation>
        <location evidence="2 11">Cytoplasm</location>
    </subcellularLocation>
</comment>
<dbReference type="KEGG" id="dtn:DTL3_1069"/>
<evidence type="ECO:0000256" key="3">
    <source>
        <dbReference type="ARBA" id="ARBA00009692"/>
    </source>
</evidence>
<keyword evidence="7 11" id="KW-0479">Metal-binding</keyword>
<dbReference type="HAMAP" id="MF_00550">
    <property type="entry name" value="Aminopeptidase_M20"/>
    <property type="match status" value="1"/>
</dbReference>
<comment type="function">
    <text evidence="11">Cleaves the N-terminal amino acid of tripeptides.</text>
</comment>
<evidence type="ECO:0000313" key="16">
    <source>
        <dbReference type="Proteomes" id="UP000032809"/>
    </source>
</evidence>
<feature type="active site" evidence="11 12">
    <location>
        <position position="80"/>
    </location>
</feature>
<dbReference type="EMBL" id="LN824141">
    <property type="protein sequence ID" value="CEP78373.1"/>
    <property type="molecule type" value="Genomic_DNA"/>
</dbReference>
<feature type="binding site" evidence="11 13">
    <location>
        <position position="138"/>
    </location>
    <ligand>
        <name>Zn(2+)</name>
        <dbReference type="ChEBI" id="CHEBI:29105"/>
        <label>1</label>
    </ligand>
</feature>
<dbReference type="AlphaFoldDB" id="A0A0C7NYP9"/>
<keyword evidence="9 11" id="KW-0862">Zinc</keyword>
<dbReference type="PATRIC" id="fig|1006576.9.peg.1068"/>
<feature type="domain" description="Peptidase M20 dimerisation" evidence="14">
    <location>
        <begin position="204"/>
        <end position="304"/>
    </location>
</feature>
<dbReference type="OrthoDB" id="9804934at2"/>
<dbReference type="SUPFAM" id="SSF53187">
    <property type="entry name" value="Zn-dependent exopeptidases"/>
    <property type="match status" value="1"/>
</dbReference>
<dbReference type="Proteomes" id="UP000032809">
    <property type="component" value="Chromosome I"/>
</dbReference>
<feature type="active site" description="Proton acceptor" evidence="11 12">
    <location>
        <position position="172"/>
    </location>
</feature>
<dbReference type="CDD" id="cd03892">
    <property type="entry name" value="M20_peptT"/>
    <property type="match status" value="1"/>
</dbReference>
<dbReference type="GO" id="GO:0008237">
    <property type="term" value="F:metallopeptidase activity"/>
    <property type="evidence" value="ECO:0007669"/>
    <property type="project" value="UniProtKB-KW"/>
</dbReference>
<dbReference type="InterPro" id="IPR001261">
    <property type="entry name" value="ArgE/DapE_CS"/>
</dbReference>
<dbReference type="MEROPS" id="M20.003"/>
<sequence length="406" mass="45769">MKDIVERFKTYIAIDTKSDESSTTIPSTPGQLELGRLLVNELKELGLENAKQDEHGYVYATLKSNIQKEVPSIGFIGHMDTSPDLDGKCTNPKIFLYQGGNIRLNDKYTTTVDEFPFLEKLKGKELITTDGTTLLGADDKAGIAAIMSAIEYLVNHPEIEHGNVQIAFTPDEEIGRGTDFFDIEGFGADFAYTVDGGPLGELEYENFNAASVKLKIYGKNVHPGTAKDVMINALRIALEIESMLPVNEKPEYTEKYEGFFHLTKLSGTVDYAEVEYIIRDHSKTKFEAKKQLFQEIVKFLNYKYNREIIKIEITDSYYNMREKIEPHMEIIELAKKSMIDLGIEPIIKPIRGGTDGARLSYMGLPCPNIFTGGYNFHSRFELIPVEDMKLASKTIVKIIENNAKQE</sequence>
<evidence type="ECO:0000259" key="14">
    <source>
        <dbReference type="Pfam" id="PF07687"/>
    </source>
</evidence>
<organism evidence="15 16">
    <name type="scientific">Defluviitoga tunisiensis</name>
    <dbReference type="NCBI Taxonomy" id="1006576"/>
    <lineage>
        <taxon>Bacteria</taxon>
        <taxon>Thermotogati</taxon>
        <taxon>Thermotogota</taxon>
        <taxon>Thermotogae</taxon>
        <taxon>Petrotogales</taxon>
        <taxon>Petrotogaceae</taxon>
        <taxon>Defluviitoga</taxon>
    </lineage>
</organism>
<evidence type="ECO:0000256" key="7">
    <source>
        <dbReference type="ARBA" id="ARBA00022723"/>
    </source>
</evidence>
<evidence type="ECO:0000256" key="2">
    <source>
        <dbReference type="ARBA" id="ARBA00004496"/>
    </source>
</evidence>
<keyword evidence="8 11" id="KW-0378">Hydrolase</keyword>
<dbReference type="NCBIfam" id="TIGR01882">
    <property type="entry name" value="peptidase-T"/>
    <property type="match status" value="1"/>
</dbReference>
<feature type="binding site" evidence="11 13">
    <location>
        <position position="138"/>
    </location>
    <ligand>
        <name>Zn(2+)</name>
        <dbReference type="ChEBI" id="CHEBI:29105"/>
        <label>2</label>
    </ligand>
</feature>
<evidence type="ECO:0000256" key="6">
    <source>
        <dbReference type="ARBA" id="ARBA00022670"/>
    </source>
</evidence>
<dbReference type="GO" id="GO:0045148">
    <property type="term" value="F:tripeptide aminopeptidase activity"/>
    <property type="evidence" value="ECO:0007669"/>
    <property type="project" value="UniProtKB-UniRule"/>
</dbReference>
<proteinExistence type="inferred from homology"/>
<feature type="binding site" evidence="11 13">
    <location>
        <position position="195"/>
    </location>
    <ligand>
        <name>Zn(2+)</name>
        <dbReference type="ChEBI" id="CHEBI:29105"/>
        <label>1</label>
    </ligand>
</feature>
<dbReference type="PIRSF" id="PIRSF037215">
    <property type="entry name" value="Peptidase_M20B"/>
    <property type="match status" value="1"/>
</dbReference>
<dbReference type="PROSITE" id="PS00758">
    <property type="entry name" value="ARGE_DAPE_CPG2_1"/>
    <property type="match status" value="1"/>
</dbReference>
<accession>A0A0C7NYP9</accession>
<comment type="catalytic activity">
    <reaction evidence="1 11">
        <text>Release of the N-terminal residue from a tripeptide.</text>
        <dbReference type="EC" id="3.4.11.4"/>
    </reaction>
</comment>
<dbReference type="SUPFAM" id="SSF55031">
    <property type="entry name" value="Bacterial exopeptidase dimerisation domain"/>
    <property type="match status" value="1"/>
</dbReference>
<dbReference type="STRING" id="1006576.DTL3_1069"/>
<feature type="binding site" evidence="11 13">
    <location>
        <position position="377"/>
    </location>
    <ligand>
        <name>Zn(2+)</name>
        <dbReference type="ChEBI" id="CHEBI:29105"/>
        <label>2</label>
    </ligand>
</feature>
<protein>
    <recommendedName>
        <fullName evidence="11">Peptidase T</fullName>
        <ecNumber evidence="11">3.4.11.4</ecNumber>
    </recommendedName>
    <alternativeName>
        <fullName evidence="11">Aminotripeptidase</fullName>
        <shortName evidence="11">Tripeptidase</shortName>
    </alternativeName>
    <alternativeName>
        <fullName evidence="11">Tripeptide aminopeptidase</fullName>
    </alternativeName>
</protein>
<keyword evidence="10 11" id="KW-0482">Metalloprotease</keyword>
<evidence type="ECO:0000256" key="11">
    <source>
        <dbReference type="HAMAP-Rule" id="MF_00550"/>
    </source>
</evidence>
<keyword evidence="16" id="KW-1185">Reference proteome</keyword>
<dbReference type="GO" id="GO:0043171">
    <property type="term" value="P:peptide catabolic process"/>
    <property type="evidence" value="ECO:0007669"/>
    <property type="project" value="UniProtKB-UniRule"/>
</dbReference>
<dbReference type="InterPro" id="IPR002933">
    <property type="entry name" value="Peptidase_M20"/>
</dbReference>
<gene>
    <name evidence="11 15" type="primary">pepT</name>
    <name evidence="15" type="ORF">DTL3_1069</name>
</gene>
<evidence type="ECO:0000256" key="10">
    <source>
        <dbReference type="ARBA" id="ARBA00023049"/>
    </source>
</evidence>
<comment type="similarity">
    <text evidence="3 11">Belongs to the peptidase M20B family.</text>
</comment>
<dbReference type="PANTHER" id="PTHR42994:SF1">
    <property type="entry name" value="PEPTIDASE T"/>
    <property type="match status" value="1"/>
</dbReference>
<dbReference type="PROSITE" id="PS00759">
    <property type="entry name" value="ARGE_DAPE_CPG2_2"/>
    <property type="match status" value="1"/>
</dbReference>
<dbReference type="Gene3D" id="3.30.70.360">
    <property type="match status" value="1"/>
</dbReference>
<dbReference type="NCBIfam" id="NF009920">
    <property type="entry name" value="PRK13381.1"/>
    <property type="match status" value="1"/>
</dbReference>
<evidence type="ECO:0000256" key="1">
    <source>
        <dbReference type="ARBA" id="ARBA00000870"/>
    </source>
</evidence>
<dbReference type="HOGENOM" id="CLU_053676_0_0_0"/>
<comment type="cofactor">
    <cofactor evidence="11 13">
        <name>Zn(2+)</name>
        <dbReference type="ChEBI" id="CHEBI:29105"/>
    </cofactor>
    <text evidence="11 13">Binds 2 Zn(2+) ions per subunit.</text>
</comment>
<evidence type="ECO:0000256" key="12">
    <source>
        <dbReference type="PIRSR" id="PIRSR037215-1"/>
    </source>
</evidence>
<feature type="binding site" evidence="11 13">
    <location>
        <position position="78"/>
    </location>
    <ligand>
        <name>Zn(2+)</name>
        <dbReference type="ChEBI" id="CHEBI:29105"/>
        <label>1</label>
    </ligand>
</feature>
<dbReference type="InterPro" id="IPR036264">
    <property type="entry name" value="Bact_exopeptidase_dim_dom"/>
</dbReference>
<evidence type="ECO:0000256" key="9">
    <source>
        <dbReference type="ARBA" id="ARBA00022833"/>
    </source>
</evidence>
<dbReference type="RefSeq" id="WP_045087841.1">
    <property type="nucleotide sequence ID" value="NZ_LN824141.1"/>
</dbReference>
<reference evidence="16" key="1">
    <citation type="submission" date="2014-11" db="EMBL/GenBank/DDBJ databases">
        <authorList>
            <person name="Wibberg D."/>
        </authorList>
    </citation>
    <scope>NUCLEOTIDE SEQUENCE [LARGE SCALE GENOMIC DNA]</scope>
    <source>
        <strain evidence="16">L3</strain>
    </source>
</reference>
<dbReference type="PANTHER" id="PTHR42994">
    <property type="entry name" value="PEPTIDASE T"/>
    <property type="match status" value="1"/>
</dbReference>
<dbReference type="GO" id="GO:0005829">
    <property type="term" value="C:cytosol"/>
    <property type="evidence" value="ECO:0007669"/>
    <property type="project" value="TreeGrafter"/>
</dbReference>
<dbReference type="GO" id="GO:0006508">
    <property type="term" value="P:proteolysis"/>
    <property type="evidence" value="ECO:0007669"/>
    <property type="project" value="UniProtKB-UniRule"/>
</dbReference>
<evidence type="ECO:0000256" key="8">
    <source>
        <dbReference type="ARBA" id="ARBA00022801"/>
    </source>
</evidence>
<dbReference type="Pfam" id="PF07687">
    <property type="entry name" value="M20_dimer"/>
    <property type="match status" value="1"/>
</dbReference>
<evidence type="ECO:0000256" key="4">
    <source>
        <dbReference type="ARBA" id="ARBA00022438"/>
    </source>
</evidence>
<dbReference type="NCBIfam" id="NF003976">
    <property type="entry name" value="PRK05469.1"/>
    <property type="match status" value="1"/>
</dbReference>
<dbReference type="EC" id="3.4.11.4" evidence="11"/>
<evidence type="ECO:0000313" key="15">
    <source>
        <dbReference type="EMBL" id="CEP78373.1"/>
    </source>
</evidence>